<evidence type="ECO:0000256" key="1">
    <source>
        <dbReference type="SAM" id="MobiDB-lite"/>
    </source>
</evidence>
<dbReference type="SUPFAM" id="SSF75304">
    <property type="entry name" value="Amidase signature (AS) enzymes"/>
    <property type="match status" value="1"/>
</dbReference>
<dbReference type="InterPro" id="IPR036928">
    <property type="entry name" value="AS_sf"/>
</dbReference>
<dbReference type="PANTHER" id="PTHR42678">
    <property type="entry name" value="AMIDASE"/>
    <property type="match status" value="1"/>
</dbReference>
<gene>
    <name evidence="3" type="ORF">METZ01_LOCUS5549</name>
</gene>
<dbReference type="Gene3D" id="3.90.1300.10">
    <property type="entry name" value="Amidase signature (AS) domain"/>
    <property type="match status" value="1"/>
</dbReference>
<proteinExistence type="predicted"/>
<reference evidence="3" key="1">
    <citation type="submission" date="2018-05" db="EMBL/GenBank/DDBJ databases">
        <authorList>
            <person name="Lanie J.A."/>
            <person name="Ng W.-L."/>
            <person name="Kazmierczak K.M."/>
            <person name="Andrzejewski T.M."/>
            <person name="Davidsen T.M."/>
            <person name="Wayne K.J."/>
            <person name="Tettelin H."/>
            <person name="Glass J.I."/>
            <person name="Rusch D."/>
            <person name="Podicherti R."/>
            <person name="Tsui H.-C.T."/>
            <person name="Winkler M.E."/>
        </authorList>
    </citation>
    <scope>NUCLEOTIDE SEQUENCE</scope>
</reference>
<evidence type="ECO:0000259" key="2">
    <source>
        <dbReference type="Pfam" id="PF01425"/>
    </source>
</evidence>
<protein>
    <recommendedName>
        <fullName evidence="2">Amidase domain-containing protein</fullName>
    </recommendedName>
</protein>
<dbReference type="AlphaFoldDB" id="A0A381NDQ8"/>
<feature type="region of interest" description="Disordered" evidence="1">
    <location>
        <begin position="373"/>
        <end position="398"/>
    </location>
</feature>
<dbReference type="PANTHER" id="PTHR42678:SF34">
    <property type="entry name" value="OS04G0183300 PROTEIN"/>
    <property type="match status" value="1"/>
</dbReference>
<dbReference type="InterPro" id="IPR023631">
    <property type="entry name" value="Amidase_dom"/>
</dbReference>
<sequence>MLVGQGIDLVELTTEAIQEAYAAGEYTSVDLTKAFLERIDRYEDYYNAFISMNPEALDIAARLDEEYRSSGPRGPLHGVPVVIKDNMDYSGLVTTAGFWGFSTAMGGIDMIPSDDAAAVERLRDAGAIILGKTNLPDFAGHGTRTNSSVAGVTLNPYNVTKAPGGSSGGTATAVNASFAVLGLGTETGGSIQNPSSAQALVGVKPTYGLVPLEGVYPINGSYVDVVGPMAKNVYDAAVTLDIIAGPTTDDFATFAAVDHIPENGYASALAEAAIEGKRFGLVGSGWRERWLPLDPKTETVYREAISTLTDLGAVVIEDPFAGSAFIELYGERPGVPSQGAYDRQIYLQGLGSDAAFHSIAEWEELSGEVFRRGGRGRGGQGERRRVPPARPGATEEGDAFQSWRMEIRELFRSIMAEHELDALFFPQAGAPNRDLIEDPERPDYNPNNWPELPSNIINDFGVPVVTVPYAYYEDSTPFVLAFIGDMWTEADLLGYAYIFEQAVMSRRAPELIDKGSN</sequence>
<evidence type="ECO:0000313" key="3">
    <source>
        <dbReference type="EMBL" id="SUZ52695.1"/>
    </source>
</evidence>
<dbReference type="Pfam" id="PF01425">
    <property type="entry name" value="Amidase"/>
    <property type="match status" value="1"/>
</dbReference>
<feature type="domain" description="Amidase" evidence="2">
    <location>
        <begin position="30"/>
        <end position="493"/>
    </location>
</feature>
<accession>A0A381NDQ8</accession>
<organism evidence="3">
    <name type="scientific">marine metagenome</name>
    <dbReference type="NCBI Taxonomy" id="408172"/>
    <lineage>
        <taxon>unclassified sequences</taxon>
        <taxon>metagenomes</taxon>
        <taxon>ecological metagenomes</taxon>
    </lineage>
</organism>
<dbReference type="EMBL" id="UINC01000288">
    <property type="protein sequence ID" value="SUZ52695.1"/>
    <property type="molecule type" value="Genomic_DNA"/>
</dbReference>
<name>A0A381NDQ8_9ZZZZ</name>